<protein>
    <submittedName>
        <fullName evidence="1">Uncharacterized protein</fullName>
    </submittedName>
</protein>
<comment type="caution">
    <text evidence="1">The sequence shown here is derived from an EMBL/GenBank/DDBJ whole genome shotgun (WGS) entry which is preliminary data.</text>
</comment>
<reference evidence="1" key="1">
    <citation type="submission" date="2023-03" db="EMBL/GenBank/DDBJ databases">
        <title>Massive genome expansion in bonnet fungi (Mycena s.s.) driven by repeated elements and novel gene families across ecological guilds.</title>
        <authorList>
            <consortium name="Lawrence Berkeley National Laboratory"/>
            <person name="Harder C.B."/>
            <person name="Miyauchi S."/>
            <person name="Viragh M."/>
            <person name="Kuo A."/>
            <person name="Thoen E."/>
            <person name="Andreopoulos B."/>
            <person name="Lu D."/>
            <person name="Skrede I."/>
            <person name="Drula E."/>
            <person name="Henrissat B."/>
            <person name="Morin E."/>
            <person name="Kohler A."/>
            <person name="Barry K."/>
            <person name="LaButti K."/>
            <person name="Morin E."/>
            <person name="Salamov A."/>
            <person name="Lipzen A."/>
            <person name="Mereny Z."/>
            <person name="Hegedus B."/>
            <person name="Baldrian P."/>
            <person name="Stursova M."/>
            <person name="Weitz H."/>
            <person name="Taylor A."/>
            <person name="Grigoriev I.V."/>
            <person name="Nagy L.G."/>
            <person name="Martin F."/>
            <person name="Kauserud H."/>
        </authorList>
    </citation>
    <scope>NUCLEOTIDE SEQUENCE</scope>
    <source>
        <strain evidence="1">CBHHK002</strain>
    </source>
</reference>
<gene>
    <name evidence="1" type="ORF">DFH08DRAFT_835656</name>
</gene>
<evidence type="ECO:0000313" key="1">
    <source>
        <dbReference type="EMBL" id="KAJ7366839.1"/>
    </source>
</evidence>
<dbReference type="AlphaFoldDB" id="A0AAD7ARX6"/>
<dbReference type="EMBL" id="JARIHO010000002">
    <property type="protein sequence ID" value="KAJ7366839.1"/>
    <property type="molecule type" value="Genomic_DNA"/>
</dbReference>
<name>A0AAD7ARX6_9AGAR</name>
<sequence length="176" mass="19801">MSADLSSSSYFAEIAGKPPAEQLAALQEMLGRQNATKEGAQHLLNMPGPIANVLREQLVREQDEGQAKIETIQELIKIFTDPVDFTELEDKPPAEQMEALNQMLEVQNRITSGAQNLLTMADLSDSIRKQVVFEQDVAVARKEAIRRQIEILTGERASIKQRRRCGWPELHHDIDI</sequence>
<accession>A0AAD7ARX6</accession>
<evidence type="ECO:0000313" key="2">
    <source>
        <dbReference type="Proteomes" id="UP001218218"/>
    </source>
</evidence>
<dbReference type="Proteomes" id="UP001218218">
    <property type="component" value="Unassembled WGS sequence"/>
</dbReference>
<proteinExistence type="predicted"/>
<keyword evidence="2" id="KW-1185">Reference proteome</keyword>
<organism evidence="1 2">
    <name type="scientific">Mycena albidolilacea</name>
    <dbReference type="NCBI Taxonomy" id="1033008"/>
    <lineage>
        <taxon>Eukaryota</taxon>
        <taxon>Fungi</taxon>
        <taxon>Dikarya</taxon>
        <taxon>Basidiomycota</taxon>
        <taxon>Agaricomycotina</taxon>
        <taxon>Agaricomycetes</taxon>
        <taxon>Agaricomycetidae</taxon>
        <taxon>Agaricales</taxon>
        <taxon>Marasmiineae</taxon>
        <taxon>Mycenaceae</taxon>
        <taxon>Mycena</taxon>
    </lineage>
</organism>